<accession>A0AAW7X4T4</accession>
<name>A0AAW7X4T4_9GAMM</name>
<sequence length="114" mass="13037">MIVDVGEKLHVMYRSLYEKSTRRHFIGEVKAVDRSLCRIEGYVFVYDDKSTEFIKKAEKRITIIDVAESGFIVNVIDPAVVLENVRYKYAPNVGLIATDNNNFTLNINEFGSKS</sequence>
<dbReference type="EMBL" id="JAUOPB010000002">
    <property type="protein sequence ID" value="MDO6421572.1"/>
    <property type="molecule type" value="Genomic_DNA"/>
</dbReference>
<reference evidence="1" key="1">
    <citation type="submission" date="2023-07" db="EMBL/GenBank/DDBJ databases">
        <title>Genome content predicts the carbon catabolic preferences of heterotrophic bacteria.</title>
        <authorList>
            <person name="Gralka M."/>
        </authorList>
    </citation>
    <scope>NUCLEOTIDE SEQUENCE</scope>
    <source>
        <strain evidence="1">I3M17_2</strain>
    </source>
</reference>
<comment type="caution">
    <text evidence="1">The sequence shown here is derived from an EMBL/GenBank/DDBJ whole genome shotgun (WGS) entry which is preliminary data.</text>
</comment>
<dbReference type="Proteomes" id="UP001169760">
    <property type="component" value="Unassembled WGS sequence"/>
</dbReference>
<gene>
    <name evidence="1" type="ORF">Q4521_03720</name>
</gene>
<proteinExistence type="predicted"/>
<protein>
    <submittedName>
        <fullName evidence="1">Uncharacterized protein</fullName>
    </submittedName>
</protein>
<dbReference type="RefSeq" id="WP_216063910.1">
    <property type="nucleotide sequence ID" value="NZ_JAHKPP010000023.1"/>
</dbReference>
<evidence type="ECO:0000313" key="2">
    <source>
        <dbReference type="Proteomes" id="UP001169760"/>
    </source>
</evidence>
<evidence type="ECO:0000313" key="1">
    <source>
        <dbReference type="EMBL" id="MDO6421572.1"/>
    </source>
</evidence>
<dbReference type="AlphaFoldDB" id="A0AAW7X4T4"/>
<organism evidence="1 2">
    <name type="scientific">Saccharophagus degradans</name>
    <dbReference type="NCBI Taxonomy" id="86304"/>
    <lineage>
        <taxon>Bacteria</taxon>
        <taxon>Pseudomonadati</taxon>
        <taxon>Pseudomonadota</taxon>
        <taxon>Gammaproteobacteria</taxon>
        <taxon>Cellvibrionales</taxon>
        <taxon>Cellvibrionaceae</taxon>
        <taxon>Saccharophagus</taxon>
    </lineage>
</organism>